<feature type="transmembrane region" description="Helical" evidence="8">
    <location>
        <begin position="278"/>
        <end position="299"/>
    </location>
</feature>
<comment type="caution">
    <text evidence="10">The sequence shown here is derived from an EMBL/GenBank/DDBJ whole genome shotgun (WGS) entry which is preliminary data.</text>
</comment>
<feature type="transmembrane region" description="Helical" evidence="8">
    <location>
        <begin position="243"/>
        <end position="266"/>
    </location>
</feature>
<protein>
    <submittedName>
        <fullName evidence="10">Glycosyl transferase family 2</fullName>
    </submittedName>
</protein>
<accession>A0A1V8M5N9</accession>
<proteinExistence type="predicted"/>
<evidence type="ECO:0000256" key="5">
    <source>
        <dbReference type="ARBA" id="ARBA00022985"/>
    </source>
</evidence>
<keyword evidence="5" id="KW-0448">Lipopolysaccharide biosynthesis</keyword>
<dbReference type="InterPro" id="IPR050256">
    <property type="entry name" value="Glycosyltransferase_2"/>
</dbReference>
<dbReference type="EMBL" id="LPUF01000001">
    <property type="protein sequence ID" value="OQK16723.1"/>
    <property type="molecule type" value="Genomic_DNA"/>
</dbReference>
<dbReference type="GO" id="GO:0009103">
    <property type="term" value="P:lipopolysaccharide biosynthetic process"/>
    <property type="evidence" value="ECO:0007669"/>
    <property type="project" value="UniProtKB-KW"/>
</dbReference>
<dbReference type="InterPro" id="IPR029044">
    <property type="entry name" value="Nucleotide-diphossugar_trans"/>
</dbReference>
<evidence type="ECO:0000259" key="9">
    <source>
        <dbReference type="Pfam" id="PF00535"/>
    </source>
</evidence>
<keyword evidence="11" id="KW-1185">Reference proteome</keyword>
<keyword evidence="3 10" id="KW-0808">Transferase</keyword>
<evidence type="ECO:0000256" key="8">
    <source>
        <dbReference type="SAM" id="Phobius"/>
    </source>
</evidence>
<keyword evidence="1" id="KW-1003">Cell membrane</keyword>
<dbReference type="CDD" id="cd04187">
    <property type="entry name" value="DPM1_like_bac"/>
    <property type="match status" value="1"/>
</dbReference>
<evidence type="ECO:0000256" key="2">
    <source>
        <dbReference type="ARBA" id="ARBA00022676"/>
    </source>
</evidence>
<dbReference type="GO" id="GO:0099621">
    <property type="term" value="F:undecaprenyl-phosphate 4-deoxy-4-formamido-L-arabinose transferase activity"/>
    <property type="evidence" value="ECO:0007669"/>
    <property type="project" value="TreeGrafter"/>
</dbReference>
<evidence type="ECO:0000256" key="1">
    <source>
        <dbReference type="ARBA" id="ARBA00022475"/>
    </source>
</evidence>
<sequence>MKSSNSSALFLSFVIPVKDEVQTLAGLYQGISDALKQRDKDLRFEVIFIDDGSTDGSWAEMTRLTEQYPDAIKAIKLRRNFGKAFALSTGFSESKGDIIFTMDADLQDDPAEIPKFLDKIAEGYDVVSGWKSNRQDPLSKTLPSKFFNKITAKLTGVSLHDFNCGFKAYKKEVLEGIKIYGELHRYIPVLAHELGFISAEVSIKHNKREFGVSKYGWERYARGLLDLLTVLATTRYLKKPGHLFGGLGVLSGIVGTIILSYLGILWLIDDSPIGTRPLFAVGILMVILSIQMISIGVLAELITRHSDSGPSDSAIADKRGCS</sequence>
<dbReference type="PANTHER" id="PTHR48090">
    <property type="entry name" value="UNDECAPRENYL-PHOSPHATE 4-DEOXY-4-FORMAMIDO-L-ARABINOSE TRANSFERASE-RELATED"/>
    <property type="match status" value="1"/>
</dbReference>
<reference evidence="10 11" key="1">
    <citation type="submission" date="2015-12" db="EMBL/GenBank/DDBJ databases">
        <authorList>
            <person name="Shamseldin A."/>
            <person name="Moawad H."/>
            <person name="Abd El-Rahim W.M."/>
            <person name="Sadowsky M.J."/>
        </authorList>
    </citation>
    <scope>NUCLEOTIDE SEQUENCE [LARGE SCALE GENOMIC DNA]</scope>
    <source>
        <strain evidence="10 11">WF1</strain>
    </source>
</reference>
<feature type="domain" description="Glycosyltransferase 2-like" evidence="9">
    <location>
        <begin position="12"/>
        <end position="175"/>
    </location>
</feature>
<evidence type="ECO:0000256" key="4">
    <source>
        <dbReference type="ARBA" id="ARBA00022692"/>
    </source>
</evidence>
<evidence type="ECO:0000313" key="10">
    <source>
        <dbReference type="EMBL" id="OQK16723.1"/>
    </source>
</evidence>
<dbReference type="AlphaFoldDB" id="A0A1V8M5N9"/>
<dbReference type="Gene3D" id="3.90.550.10">
    <property type="entry name" value="Spore Coat Polysaccharide Biosynthesis Protein SpsA, Chain A"/>
    <property type="match status" value="1"/>
</dbReference>
<dbReference type="PANTHER" id="PTHR48090:SF3">
    <property type="entry name" value="UNDECAPRENYL-PHOSPHATE 4-DEOXY-4-FORMAMIDO-L-ARABINOSE TRANSFERASE"/>
    <property type="match status" value="1"/>
</dbReference>
<dbReference type="Proteomes" id="UP000191980">
    <property type="component" value="Unassembled WGS sequence"/>
</dbReference>
<dbReference type="RefSeq" id="WP_080521347.1">
    <property type="nucleotide sequence ID" value="NZ_LPUF01000001.1"/>
</dbReference>
<evidence type="ECO:0000256" key="6">
    <source>
        <dbReference type="ARBA" id="ARBA00022989"/>
    </source>
</evidence>
<dbReference type="OrthoDB" id="9811884at2"/>
<evidence type="ECO:0000256" key="3">
    <source>
        <dbReference type="ARBA" id="ARBA00022679"/>
    </source>
</evidence>
<evidence type="ECO:0000313" key="11">
    <source>
        <dbReference type="Proteomes" id="UP000191980"/>
    </source>
</evidence>
<dbReference type="STRING" id="1420851.AU255_02105"/>
<evidence type="ECO:0000256" key="7">
    <source>
        <dbReference type="ARBA" id="ARBA00023136"/>
    </source>
</evidence>
<name>A0A1V8M5N9_9GAMM</name>
<dbReference type="SUPFAM" id="SSF53448">
    <property type="entry name" value="Nucleotide-diphospho-sugar transferases"/>
    <property type="match status" value="1"/>
</dbReference>
<organism evidence="10 11">
    <name type="scientific">Methyloprofundus sedimenti</name>
    <dbReference type="NCBI Taxonomy" id="1420851"/>
    <lineage>
        <taxon>Bacteria</taxon>
        <taxon>Pseudomonadati</taxon>
        <taxon>Pseudomonadota</taxon>
        <taxon>Gammaproteobacteria</taxon>
        <taxon>Methylococcales</taxon>
        <taxon>Methylococcaceae</taxon>
        <taxon>Methyloprofundus</taxon>
    </lineage>
</organism>
<keyword evidence="7 8" id="KW-0472">Membrane</keyword>
<dbReference type="Pfam" id="PF00535">
    <property type="entry name" value="Glycos_transf_2"/>
    <property type="match status" value="1"/>
</dbReference>
<dbReference type="InterPro" id="IPR001173">
    <property type="entry name" value="Glyco_trans_2-like"/>
</dbReference>
<keyword evidence="6 8" id="KW-1133">Transmembrane helix</keyword>
<dbReference type="GO" id="GO:0005886">
    <property type="term" value="C:plasma membrane"/>
    <property type="evidence" value="ECO:0007669"/>
    <property type="project" value="TreeGrafter"/>
</dbReference>
<keyword evidence="4 8" id="KW-0812">Transmembrane</keyword>
<gene>
    <name evidence="10" type="ORF">AU255_02105</name>
</gene>
<keyword evidence="2" id="KW-0328">Glycosyltransferase</keyword>